<dbReference type="GO" id="GO:0000036">
    <property type="term" value="F:acyl carrier activity"/>
    <property type="evidence" value="ECO:0007669"/>
    <property type="project" value="TreeGrafter"/>
</dbReference>
<feature type="domain" description="Acyl-ACP thioesterase-like C-terminal" evidence="9">
    <location>
        <begin position="164"/>
        <end position="224"/>
    </location>
</feature>
<dbReference type="OrthoDB" id="9801517at2"/>
<dbReference type="SUPFAM" id="SSF54637">
    <property type="entry name" value="Thioesterase/thiol ester dehydrase-isomerase"/>
    <property type="match status" value="2"/>
</dbReference>
<dbReference type="CDD" id="cd00586">
    <property type="entry name" value="4HBT"/>
    <property type="match status" value="1"/>
</dbReference>
<evidence type="ECO:0000259" key="9">
    <source>
        <dbReference type="Pfam" id="PF20791"/>
    </source>
</evidence>
<dbReference type="PANTHER" id="PTHR31727">
    <property type="entry name" value="OLEOYL-ACYL CARRIER PROTEIN THIOESTERASE 1, CHLOROPLASTIC"/>
    <property type="match status" value="1"/>
</dbReference>
<evidence type="ECO:0000256" key="4">
    <source>
        <dbReference type="ARBA" id="ARBA00022832"/>
    </source>
</evidence>
<evidence type="ECO:0000256" key="2">
    <source>
        <dbReference type="ARBA" id="ARBA00022516"/>
    </source>
</evidence>
<evidence type="ECO:0000313" key="12">
    <source>
        <dbReference type="Proteomes" id="UP000469440"/>
    </source>
</evidence>
<organism evidence="10 12">
    <name type="scientific">Caproicibacter fermentans</name>
    <dbReference type="NCBI Taxonomy" id="2576756"/>
    <lineage>
        <taxon>Bacteria</taxon>
        <taxon>Bacillati</taxon>
        <taxon>Bacillota</taxon>
        <taxon>Clostridia</taxon>
        <taxon>Eubacteriales</taxon>
        <taxon>Acutalibacteraceae</taxon>
        <taxon>Caproicibacter</taxon>
    </lineage>
</organism>
<keyword evidence="5" id="KW-0809">Transit peptide</keyword>
<dbReference type="GO" id="GO:0016297">
    <property type="term" value="F:fatty acyl-[ACP] hydrolase activity"/>
    <property type="evidence" value="ECO:0007669"/>
    <property type="project" value="InterPro"/>
</dbReference>
<dbReference type="PANTHER" id="PTHR31727:SF6">
    <property type="entry name" value="OLEOYL-ACYL CARRIER PROTEIN THIOESTERASE 1, CHLOROPLASTIC"/>
    <property type="match status" value="1"/>
</dbReference>
<evidence type="ECO:0000259" key="8">
    <source>
        <dbReference type="Pfam" id="PF01643"/>
    </source>
</evidence>
<dbReference type="Gene3D" id="3.10.129.10">
    <property type="entry name" value="Hotdog Thioesterase"/>
    <property type="match status" value="1"/>
</dbReference>
<evidence type="ECO:0000256" key="6">
    <source>
        <dbReference type="ARBA" id="ARBA00023098"/>
    </source>
</evidence>
<gene>
    <name evidence="10" type="ORF">CAFE_15770</name>
    <name evidence="11" type="ORF">HCR03_12175</name>
</gene>
<dbReference type="Pfam" id="PF20791">
    <property type="entry name" value="Acyl-ACP_TE_C"/>
    <property type="match status" value="1"/>
</dbReference>
<name>A0A6N8HYH7_9FIRM</name>
<dbReference type="RefSeq" id="WP_156990296.1">
    <property type="nucleotide sequence ID" value="NZ_CP060286.1"/>
</dbReference>
<proteinExistence type="inferred from homology"/>
<dbReference type="InterPro" id="IPR029069">
    <property type="entry name" value="HotDog_dom_sf"/>
</dbReference>
<keyword evidence="2" id="KW-0444">Lipid biosynthesis</keyword>
<dbReference type="InterPro" id="IPR045023">
    <property type="entry name" value="FATA/B"/>
</dbReference>
<dbReference type="EMBL" id="CP060286">
    <property type="protein sequence ID" value="QNK39503.1"/>
    <property type="molecule type" value="Genomic_DNA"/>
</dbReference>
<reference evidence="10 12" key="1">
    <citation type="submission" date="2019-09" db="EMBL/GenBank/DDBJ databases">
        <title>Genome sequence of Clostridium sp. EA1.</title>
        <authorList>
            <person name="Poehlein A."/>
            <person name="Bengelsdorf F.R."/>
            <person name="Daniel R."/>
        </authorList>
    </citation>
    <scope>NUCLEOTIDE SEQUENCE [LARGE SCALE GENOMIC DNA]</scope>
    <source>
        <strain evidence="10 12">EA1</strain>
    </source>
</reference>
<dbReference type="Pfam" id="PF01643">
    <property type="entry name" value="Acyl-ACP_TE"/>
    <property type="match status" value="1"/>
</dbReference>
<evidence type="ECO:0000313" key="10">
    <source>
        <dbReference type="EMBL" id="MVB10876.1"/>
    </source>
</evidence>
<evidence type="ECO:0000256" key="1">
    <source>
        <dbReference type="ARBA" id="ARBA00006500"/>
    </source>
</evidence>
<dbReference type="KEGG" id="cfem:HCR03_12175"/>
<keyword evidence="4" id="KW-0276">Fatty acid metabolism</keyword>
<dbReference type="InterPro" id="IPR002864">
    <property type="entry name" value="Acyl-ACP_thioesterase_NHD"/>
</dbReference>
<evidence type="ECO:0000256" key="5">
    <source>
        <dbReference type="ARBA" id="ARBA00022946"/>
    </source>
</evidence>
<comment type="similarity">
    <text evidence="1">Belongs to the acyl-ACP thioesterase family.</text>
</comment>
<keyword evidence="12" id="KW-1185">Reference proteome</keyword>
<dbReference type="AlphaFoldDB" id="A0A6N8HYH7"/>
<keyword evidence="7" id="KW-0275">Fatty acid biosynthesis</keyword>
<dbReference type="Proteomes" id="UP000515909">
    <property type="component" value="Chromosome"/>
</dbReference>
<feature type="domain" description="Acyl-ACP thioesterase N-terminal hotdog" evidence="8">
    <location>
        <begin position="8"/>
        <end position="126"/>
    </location>
</feature>
<accession>A0A7G8T7B2</accession>
<evidence type="ECO:0000313" key="11">
    <source>
        <dbReference type="EMBL" id="QNK39503.1"/>
    </source>
</evidence>
<keyword evidence="3" id="KW-0378">Hydrolase</keyword>
<dbReference type="EMBL" id="VWXL01000052">
    <property type="protein sequence ID" value="MVB10876.1"/>
    <property type="molecule type" value="Genomic_DNA"/>
</dbReference>
<protein>
    <submittedName>
        <fullName evidence="10">Acyl-ACP thioesterase</fullName>
    </submittedName>
</protein>
<evidence type="ECO:0000313" key="13">
    <source>
        <dbReference type="Proteomes" id="UP000515909"/>
    </source>
</evidence>
<evidence type="ECO:0000256" key="3">
    <source>
        <dbReference type="ARBA" id="ARBA00022801"/>
    </source>
</evidence>
<reference evidence="11 13" key="2">
    <citation type="submission" date="2020-08" db="EMBL/GenBank/DDBJ databases">
        <title>The isolate Caproiciproducens sp. 7D4C2 produces n-caproate at mildly acidic conditions from hexoses: genome and rBOX comparison with related strains and chain-elongating bacteria.</title>
        <authorList>
            <person name="Esquivel-Elizondo S."/>
            <person name="Bagci C."/>
            <person name="Temovska M."/>
            <person name="Jeon B.S."/>
            <person name="Bessarab I."/>
            <person name="Williams R.B.H."/>
            <person name="Huson D.H."/>
            <person name="Angenent L.T."/>
        </authorList>
    </citation>
    <scope>NUCLEOTIDE SEQUENCE [LARGE SCALE GENOMIC DNA]</scope>
    <source>
        <strain evidence="11 13">7D4C2</strain>
    </source>
</reference>
<accession>A0A6N8HYH7</accession>
<evidence type="ECO:0000256" key="7">
    <source>
        <dbReference type="ARBA" id="ARBA00023160"/>
    </source>
</evidence>
<keyword evidence="6" id="KW-0443">Lipid metabolism</keyword>
<dbReference type="Proteomes" id="UP000469440">
    <property type="component" value="Unassembled WGS sequence"/>
</dbReference>
<sequence length="243" mass="27768">MKEDLTAEYVRRFTVPVYDVGPDNRMKLGAVLRHVHETSEQHVDLLHIGYEELREQAGIVFFLVCNRLKIRRLPCHREKIEVRTHPRGRGGVRFYRDFKFYDESGTLLIDAMQVTVLADAETHRVRKPQAFVDLGVFRDEPVDPEEKMVRVAVPEGLQPVGERPVYRSDLDSNGHMNNAVYADIVADFLPEQNGEAVRGLQIDYLRETPPGENLRLTARHGEGETLMRGENSGGVSFEARVLF</sequence>
<dbReference type="InterPro" id="IPR049427">
    <property type="entry name" value="Acyl-ACP_TE_C"/>
</dbReference>